<accession>B0DX38</accession>
<organism evidence="3">
    <name type="scientific">Laccaria bicolor (strain S238N-H82 / ATCC MYA-4686)</name>
    <name type="common">Bicoloured deceiver</name>
    <name type="synonym">Laccaria laccata var. bicolor</name>
    <dbReference type="NCBI Taxonomy" id="486041"/>
    <lineage>
        <taxon>Eukaryota</taxon>
        <taxon>Fungi</taxon>
        <taxon>Dikarya</taxon>
        <taxon>Basidiomycota</taxon>
        <taxon>Agaricomycotina</taxon>
        <taxon>Agaricomycetes</taxon>
        <taxon>Agaricomycetidae</taxon>
        <taxon>Agaricales</taxon>
        <taxon>Agaricineae</taxon>
        <taxon>Hydnangiaceae</taxon>
        <taxon>Laccaria</taxon>
    </lineage>
</organism>
<feature type="compositionally biased region" description="Basic residues" evidence="1">
    <location>
        <begin position="1"/>
        <end position="20"/>
    </location>
</feature>
<gene>
    <name evidence="2" type="ORF">LACBIDRAFT_312908</name>
</gene>
<feature type="compositionally biased region" description="Gly residues" evidence="1">
    <location>
        <begin position="362"/>
        <end position="378"/>
    </location>
</feature>
<dbReference type="AlphaFoldDB" id="B0DX38"/>
<feature type="compositionally biased region" description="Low complexity" evidence="1">
    <location>
        <begin position="159"/>
        <end position="168"/>
    </location>
</feature>
<evidence type="ECO:0000256" key="1">
    <source>
        <dbReference type="SAM" id="MobiDB-lite"/>
    </source>
</evidence>
<feature type="region of interest" description="Disordered" evidence="1">
    <location>
        <begin position="265"/>
        <end position="430"/>
    </location>
</feature>
<reference evidence="2 3" key="1">
    <citation type="journal article" date="2008" name="Nature">
        <title>The genome of Laccaria bicolor provides insights into mycorrhizal symbiosis.</title>
        <authorList>
            <person name="Martin F."/>
            <person name="Aerts A."/>
            <person name="Ahren D."/>
            <person name="Brun A."/>
            <person name="Danchin E.G.J."/>
            <person name="Duchaussoy F."/>
            <person name="Gibon J."/>
            <person name="Kohler A."/>
            <person name="Lindquist E."/>
            <person name="Pereda V."/>
            <person name="Salamov A."/>
            <person name="Shapiro H.J."/>
            <person name="Wuyts J."/>
            <person name="Blaudez D."/>
            <person name="Buee M."/>
            <person name="Brokstein P."/>
            <person name="Canbaeck B."/>
            <person name="Cohen D."/>
            <person name="Courty P.E."/>
            <person name="Coutinho P.M."/>
            <person name="Delaruelle C."/>
            <person name="Detter J.C."/>
            <person name="Deveau A."/>
            <person name="DiFazio S."/>
            <person name="Duplessis S."/>
            <person name="Fraissinet-Tachet L."/>
            <person name="Lucic E."/>
            <person name="Frey-Klett P."/>
            <person name="Fourrey C."/>
            <person name="Feussner I."/>
            <person name="Gay G."/>
            <person name="Grimwood J."/>
            <person name="Hoegger P.J."/>
            <person name="Jain P."/>
            <person name="Kilaru S."/>
            <person name="Labbe J."/>
            <person name="Lin Y.C."/>
            <person name="Legue V."/>
            <person name="Le Tacon F."/>
            <person name="Marmeisse R."/>
            <person name="Melayah D."/>
            <person name="Montanini B."/>
            <person name="Muratet M."/>
            <person name="Nehls U."/>
            <person name="Niculita-Hirzel H."/>
            <person name="Oudot-Le Secq M.P."/>
            <person name="Peter M."/>
            <person name="Quesneville H."/>
            <person name="Rajashekar B."/>
            <person name="Reich M."/>
            <person name="Rouhier N."/>
            <person name="Schmutz J."/>
            <person name="Yin T."/>
            <person name="Chalot M."/>
            <person name="Henrissat B."/>
            <person name="Kuees U."/>
            <person name="Lucas S."/>
            <person name="Van de Peer Y."/>
            <person name="Podila G.K."/>
            <person name="Polle A."/>
            <person name="Pukkila P.J."/>
            <person name="Richardson P.M."/>
            <person name="Rouze P."/>
            <person name="Sanders I.R."/>
            <person name="Stajich J.E."/>
            <person name="Tunlid A."/>
            <person name="Tuskan G."/>
            <person name="Grigoriev I.V."/>
        </authorList>
    </citation>
    <scope>NUCLEOTIDE SEQUENCE [LARGE SCALE GENOMIC DNA]</scope>
    <source>
        <strain evidence="3">S238N-H82 / ATCC MYA-4686</strain>
    </source>
</reference>
<dbReference type="InParanoid" id="B0DX38"/>
<evidence type="ECO:0000313" key="3">
    <source>
        <dbReference type="Proteomes" id="UP000001194"/>
    </source>
</evidence>
<feature type="compositionally biased region" description="Pro residues" evidence="1">
    <location>
        <begin position="227"/>
        <end position="237"/>
    </location>
</feature>
<dbReference type="HOGENOM" id="CLU_590611_0_0_1"/>
<feature type="region of interest" description="Disordered" evidence="1">
    <location>
        <begin position="84"/>
        <end position="243"/>
    </location>
</feature>
<dbReference type="KEGG" id="lbc:LACBIDRAFT_312908"/>
<feature type="compositionally biased region" description="Polar residues" evidence="1">
    <location>
        <begin position="418"/>
        <end position="428"/>
    </location>
</feature>
<feature type="compositionally biased region" description="Polar residues" evidence="1">
    <location>
        <begin position="27"/>
        <end position="37"/>
    </location>
</feature>
<feature type="compositionally biased region" description="Low complexity" evidence="1">
    <location>
        <begin position="284"/>
        <end position="307"/>
    </location>
</feature>
<evidence type="ECO:0000313" key="2">
    <source>
        <dbReference type="EMBL" id="EDR00861.1"/>
    </source>
</evidence>
<dbReference type="RefSeq" id="XP_001888455.1">
    <property type="nucleotide sequence ID" value="XM_001888420.1"/>
</dbReference>
<dbReference type="EMBL" id="DS547145">
    <property type="protein sequence ID" value="EDR00861.1"/>
    <property type="molecule type" value="Genomic_DNA"/>
</dbReference>
<dbReference type="Proteomes" id="UP000001194">
    <property type="component" value="Unassembled WGS sequence"/>
</dbReference>
<keyword evidence="3" id="KW-1185">Reference proteome</keyword>
<proteinExistence type="predicted"/>
<dbReference type="OrthoDB" id="2754806at2759"/>
<dbReference type="GeneID" id="6084162"/>
<sequence>MSSRSHTRRSSSRTTSRSHRLPSTLRKQTAPTTTSVSIVFAEPEQGSPLASALTKLPIARAPEMEMGQGITIADMDGKDVDVFGDRYSFSQEEDMSTDATPSTATSTPLFDAVADDVVPFPSLPPISQDNAYTPPATPPSETAQAVSESSTPPPPPVTSSPRSNSTSTSPPPPTSWFSSFSRAKGRHASASANVVSPTQSGDPSKRTPSLAPIDSRTLPDVPTDSLQPPPIPIPISVPPLSELPPALCREASTLQALLSDTTTATQGKVELGSESLNDLDHPVSSSPQVQSQSQSQPQGQEQEQVQGRPSLDDRTSSIDDQVPSLPSTPIYNSPAPSPARARASVVQPMGNPTSTRFAMLFGRGGAGVPRGGEKGSGGPMTSAGEVSGQDPMSGSAIVQSEESKPIDAVIPSRDLDSSPISAVGQSGDSAVVHSEVGDSTKTTAFDPSEDSTLAVAVVFTQGI</sequence>
<name>B0DX38_LACBS</name>
<protein>
    <submittedName>
        <fullName evidence="2">Predicted protein</fullName>
    </submittedName>
</protein>
<feature type="region of interest" description="Disordered" evidence="1">
    <location>
        <begin position="1"/>
        <end position="48"/>
    </location>
</feature>
<feature type="compositionally biased region" description="Low complexity" evidence="1">
    <location>
        <begin position="97"/>
        <end position="108"/>
    </location>
</feature>
<feature type="compositionally biased region" description="Polar residues" evidence="1">
    <location>
        <begin position="190"/>
        <end position="202"/>
    </location>
</feature>
<feature type="compositionally biased region" description="Polar residues" evidence="1">
    <location>
        <begin position="390"/>
        <end position="400"/>
    </location>
</feature>